<feature type="transmembrane region" description="Helical" evidence="1">
    <location>
        <begin position="368"/>
        <end position="387"/>
    </location>
</feature>
<feature type="transmembrane region" description="Helical" evidence="1">
    <location>
        <begin position="114"/>
        <end position="135"/>
    </location>
</feature>
<feature type="transmembrane region" description="Helical" evidence="1">
    <location>
        <begin position="21"/>
        <end position="42"/>
    </location>
</feature>
<evidence type="ECO:0000256" key="1">
    <source>
        <dbReference type="SAM" id="Phobius"/>
    </source>
</evidence>
<dbReference type="OrthoDB" id="9770040at2"/>
<keyword evidence="1" id="KW-1133">Transmembrane helix</keyword>
<dbReference type="InterPro" id="IPR010266">
    <property type="entry name" value="NnrS"/>
</dbReference>
<feature type="transmembrane region" description="Helical" evidence="1">
    <location>
        <begin position="87"/>
        <end position="108"/>
    </location>
</feature>
<accession>A0A1R0FAQ1</accession>
<feature type="transmembrane region" description="Helical" evidence="1">
    <location>
        <begin position="244"/>
        <end position="260"/>
    </location>
</feature>
<keyword evidence="3" id="KW-1185">Reference proteome</keyword>
<keyword evidence="1" id="KW-0472">Membrane</keyword>
<dbReference type="AlphaFoldDB" id="A0A1R0FAQ1"/>
<dbReference type="Proteomes" id="UP000187344">
    <property type="component" value="Unassembled WGS sequence"/>
</dbReference>
<feature type="transmembrane region" description="Helical" evidence="1">
    <location>
        <begin position="177"/>
        <end position="198"/>
    </location>
</feature>
<dbReference type="Pfam" id="PF05940">
    <property type="entry name" value="NnrS"/>
    <property type="match status" value="1"/>
</dbReference>
<dbReference type="EMBL" id="LXYT01000001">
    <property type="protein sequence ID" value="OLY44030.1"/>
    <property type="molecule type" value="Genomic_DNA"/>
</dbReference>
<reference evidence="2 3" key="1">
    <citation type="submission" date="2016-12" db="EMBL/GenBank/DDBJ databases">
        <title>Comparative genomics of Bartonella apis.</title>
        <authorList>
            <person name="Engel P."/>
        </authorList>
    </citation>
    <scope>NUCLEOTIDE SEQUENCE [LARGE SCALE GENOMIC DNA]</scope>
    <source>
        <strain evidence="2 3">PEB0149</strain>
    </source>
</reference>
<feature type="transmembrane region" description="Helical" evidence="1">
    <location>
        <begin position="335"/>
        <end position="356"/>
    </location>
</feature>
<comment type="caution">
    <text evidence="2">The sequence shown here is derived from an EMBL/GenBank/DDBJ whole genome shotgun (WGS) entry which is preliminary data.</text>
</comment>
<organism evidence="2 3">
    <name type="scientific">Bartonella apis</name>
    <dbReference type="NCBI Taxonomy" id="1686310"/>
    <lineage>
        <taxon>Bacteria</taxon>
        <taxon>Pseudomonadati</taxon>
        <taxon>Pseudomonadota</taxon>
        <taxon>Alphaproteobacteria</taxon>
        <taxon>Hyphomicrobiales</taxon>
        <taxon>Bartonellaceae</taxon>
        <taxon>Bartonella</taxon>
    </lineage>
</organism>
<evidence type="ECO:0000313" key="3">
    <source>
        <dbReference type="Proteomes" id="UP000187344"/>
    </source>
</evidence>
<protein>
    <submittedName>
        <fullName evidence="2">Uncharacterized protein involved in response to NO</fullName>
    </submittedName>
</protein>
<feature type="transmembrane region" description="Helical" evidence="1">
    <location>
        <begin position="147"/>
        <end position="165"/>
    </location>
</feature>
<evidence type="ECO:0000313" key="2">
    <source>
        <dbReference type="EMBL" id="OLY44030.1"/>
    </source>
</evidence>
<feature type="transmembrane region" description="Helical" evidence="1">
    <location>
        <begin position="219"/>
        <end position="238"/>
    </location>
</feature>
<sequence length="400" mass="44352">MASSAEQMRAWQGPALLSYGYRPFFLFASIWAVFSLFIWIFLFSGKDVLAIGIDPFSWHAHSFLFGYLWAVIAGFLMTAVPNWTGRLPIVGWPLLGLVSIWLIGRIAMVLSSDLPATVTVGLDLLFPLLFTIAIGREIIYGKNWRNLKVLILLVLLFCANLIFDWEAFNNGYAADGYGARLALAIAVFLIAIIGGRIVPSFTRNWLAKRGETKLPAPHGRVDQTIMVFTAICLVLWILFPDTKLTALLCGLCGIANLYRLKRWRGLATLKEPLVFVLHVGFLFIPLGFIALALGTFGIIPGGRAPVQHLWMVGGIGMMTMAVMTRASLGHAGRPLTVSWPVVLVYLALFLSVWLRLFAGIANNNLPTLHLAGTLWILAFLGFVVLYWNVLTKPRKPRVPN</sequence>
<feature type="transmembrane region" description="Helical" evidence="1">
    <location>
        <begin position="62"/>
        <end position="80"/>
    </location>
</feature>
<feature type="transmembrane region" description="Helical" evidence="1">
    <location>
        <begin position="272"/>
        <end position="299"/>
    </location>
</feature>
<dbReference type="GeneID" id="92991347"/>
<name>A0A1R0FAQ1_9HYPH</name>
<feature type="transmembrane region" description="Helical" evidence="1">
    <location>
        <begin position="305"/>
        <end position="323"/>
    </location>
</feature>
<gene>
    <name evidence="2" type="ORF">PEB0149_014820</name>
</gene>
<dbReference type="RefSeq" id="WP_075869207.1">
    <property type="nucleotide sequence ID" value="NZ_CAMKXQ010000014.1"/>
</dbReference>
<proteinExistence type="predicted"/>
<keyword evidence="1" id="KW-0812">Transmembrane</keyword>